<proteinExistence type="predicted"/>
<keyword evidence="1" id="KW-1133">Transmembrane helix</keyword>
<sequence>MEPQALILIMTIAVPGVVAAVVTALNAKRWNIAIRAQRARRSAMQHDDATTHTG</sequence>
<keyword evidence="3" id="KW-1185">Reference proteome</keyword>
<evidence type="ECO:0000256" key="1">
    <source>
        <dbReference type="SAM" id="Phobius"/>
    </source>
</evidence>
<comment type="caution">
    <text evidence="2">The sequence shown here is derived from an EMBL/GenBank/DDBJ whole genome shotgun (WGS) entry which is preliminary data.</text>
</comment>
<accession>A0ABS5M6H6</accession>
<evidence type="ECO:0008006" key="4">
    <source>
        <dbReference type="Google" id="ProtNLM"/>
    </source>
</evidence>
<organism evidence="2 3">
    <name type="scientific">Leucobacter manosquensis</name>
    <dbReference type="NCBI Taxonomy" id="2810611"/>
    <lineage>
        <taxon>Bacteria</taxon>
        <taxon>Bacillati</taxon>
        <taxon>Actinomycetota</taxon>
        <taxon>Actinomycetes</taxon>
        <taxon>Micrococcales</taxon>
        <taxon>Microbacteriaceae</taxon>
        <taxon>Leucobacter</taxon>
    </lineage>
</organism>
<keyword evidence="1" id="KW-0812">Transmembrane</keyword>
<dbReference type="RefSeq" id="WP_211649607.1">
    <property type="nucleotide sequence ID" value="NZ_JAFEVO010000001.1"/>
</dbReference>
<dbReference type="EMBL" id="JAFEVO010000001">
    <property type="protein sequence ID" value="MBS3182600.1"/>
    <property type="molecule type" value="Genomic_DNA"/>
</dbReference>
<feature type="transmembrane region" description="Helical" evidence="1">
    <location>
        <begin position="6"/>
        <end position="25"/>
    </location>
</feature>
<keyword evidence="1" id="KW-0472">Membrane</keyword>
<reference evidence="2 3" key="1">
    <citation type="submission" date="2021-02" db="EMBL/GenBank/DDBJ databases">
        <title>Draft genome and description of Leucobacter sp nov strain Marseille-Q4368.</title>
        <authorList>
            <person name="Boxberger M."/>
            <person name="La Scola B."/>
        </authorList>
    </citation>
    <scope>NUCLEOTIDE SEQUENCE [LARGE SCALE GENOMIC DNA]</scope>
    <source>
        <strain evidence="2 3">Marseille-Q4368</strain>
    </source>
</reference>
<gene>
    <name evidence="2" type="ORF">JSQ98_10420</name>
</gene>
<evidence type="ECO:0000313" key="3">
    <source>
        <dbReference type="Proteomes" id="UP000811492"/>
    </source>
</evidence>
<evidence type="ECO:0000313" key="2">
    <source>
        <dbReference type="EMBL" id="MBS3182600.1"/>
    </source>
</evidence>
<name>A0ABS5M6H6_9MICO</name>
<protein>
    <recommendedName>
        <fullName evidence="4">Transmembrane protein</fullName>
    </recommendedName>
</protein>
<dbReference type="Proteomes" id="UP000811492">
    <property type="component" value="Unassembled WGS sequence"/>
</dbReference>